<evidence type="ECO:0000313" key="2">
    <source>
        <dbReference type="Proteomes" id="UP001151529"/>
    </source>
</evidence>
<sequence length="126" mass="13999">MRWREMPGQRQWVLAARGTDIAADSAVSAVSAAKAMPVNSAARFWFMQVMAWARGLDNGLFKVAKHSYLGRGMCMAHTLMLARFTCCEVLIMAAISRDGSRRQCQLDSAVTEFAPRIGSRKSWVLT</sequence>
<comment type="caution">
    <text evidence="1">The sequence shown here is derived from an EMBL/GenBank/DDBJ whole genome shotgun (WGS) entry which is preliminary data.</text>
</comment>
<name>A0A9Q0NI41_SALVM</name>
<accession>A0A9Q0NI41</accession>
<organism evidence="1 2">
    <name type="scientific">Salix viminalis</name>
    <name type="common">Common osier</name>
    <name type="synonym">Basket willow</name>
    <dbReference type="NCBI Taxonomy" id="40686"/>
    <lineage>
        <taxon>Eukaryota</taxon>
        <taxon>Viridiplantae</taxon>
        <taxon>Streptophyta</taxon>
        <taxon>Embryophyta</taxon>
        <taxon>Tracheophyta</taxon>
        <taxon>Spermatophyta</taxon>
        <taxon>Magnoliopsida</taxon>
        <taxon>eudicotyledons</taxon>
        <taxon>Gunneridae</taxon>
        <taxon>Pentapetalae</taxon>
        <taxon>rosids</taxon>
        <taxon>fabids</taxon>
        <taxon>Malpighiales</taxon>
        <taxon>Salicaceae</taxon>
        <taxon>Saliceae</taxon>
        <taxon>Salix</taxon>
    </lineage>
</organism>
<dbReference type="EMBL" id="JAPFFL010000020">
    <property type="protein sequence ID" value="KAJ6670296.1"/>
    <property type="molecule type" value="Genomic_DNA"/>
</dbReference>
<dbReference type="AlphaFoldDB" id="A0A9Q0NI41"/>
<keyword evidence="2" id="KW-1185">Reference proteome</keyword>
<protein>
    <submittedName>
        <fullName evidence="1">Uncharacterized protein</fullName>
    </submittedName>
</protein>
<reference evidence="1 2" key="1">
    <citation type="journal article" date="2023" name="Int. J. Mol. Sci.">
        <title>De Novo Assembly and Annotation of 11 Diverse Shrub Willow (Salix) Genomes Reveals Novel Gene Organization in Sex-Linked Regions.</title>
        <authorList>
            <person name="Hyden B."/>
            <person name="Feng K."/>
            <person name="Yates T.B."/>
            <person name="Jawdy S."/>
            <person name="Cereghino C."/>
            <person name="Smart L.B."/>
            <person name="Muchero W."/>
        </authorList>
    </citation>
    <scope>NUCLEOTIDE SEQUENCE [LARGE SCALE GENOMIC DNA]</scope>
    <source>
        <tissue evidence="1">Shoot tip</tissue>
    </source>
</reference>
<proteinExistence type="predicted"/>
<gene>
    <name evidence="1" type="ORF">OIU85_017807</name>
</gene>
<evidence type="ECO:0000313" key="1">
    <source>
        <dbReference type="EMBL" id="KAJ6670296.1"/>
    </source>
</evidence>
<dbReference type="Proteomes" id="UP001151529">
    <property type="component" value="Unassembled WGS sequence"/>
</dbReference>